<protein>
    <submittedName>
        <fullName evidence="2">Uncharacterized protein</fullName>
    </submittedName>
</protein>
<feature type="region of interest" description="Disordered" evidence="1">
    <location>
        <begin position="1"/>
        <end position="35"/>
    </location>
</feature>
<keyword evidence="3" id="KW-1185">Reference proteome</keyword>
<proteinExistence type="predicted"/>
<organism evidence="2 3">
    <name type="scientific">Pseudomonas phage EM</name>
    <dbReference type="NCBI Taxonomy" id="2936914"/>
    <lineage>
        <taxon>Viruses</taxon>
        <taxon>Duplodnaviria</taxon>
        <taxon>Heunggongvirae</taxon>
        <taxon>Uroviricota</taxon>
        <taxon>Caudoviricetes</taxon>
        <taxon>Vandenendeviridae</taxon>
        <taxon>Skurskavirinae</taxon>
        <taxon>Baldwinvirus</taxon>
        <taxon>Baldwinvirus EM</taxon>
    </lineage>
</organism>
<dbReference type="EMBL" id="ON169972">
    <property type="protein sequence ID" value="UPW35877.1"/>
    <property type="molecule type" value="Genomic_DNA"/>
</dbReference>
<dbReference type="Proteomes" id="UP000831536">
    <property type="component" value="Segment"/>
</dbReference>
<evidence type="ECO:0000256" key="1">
    <source>
        <dbReference type="SAM" id="MobiDB-lite"/>
    </source>
</evidence>
<sequence>MGSPRLQSPLTGFRVTGGLRRPTRSSRSIGRFILP</sequence>
<reference evidence="2" key="1">
    <citation type="journal article" date="2022" name="J. Appl. Microbiol.">
        <title>Bacteriophage-Antibiotic Combinations Against Multidrug-Resistant Pseudomonas aeruginosa.</title>
        <authorList>
            <person name="Holger D."/>
            <person name="Lev K.L."/>
            <person name="Kebriaei R."/>
            <person name="Morrisette T."/>
            <person name="Shah R."/>
            <person name="Alexander J."/>
            <person name="Lehman S.M."/>
            <person name="Rybak M.J."/>
        </authorList>
    </citation>
    <scope>NUCLEOTIDE SEQUENCE</scope>
</reference>
<accession>A0AAE9HLV8</accession>
<evidence type="ECO:0000313" key="2">
    <source>
        <dbReference type="EMBL" id="UPW35877.1"/>
    </source>
</evidence>
<gene>
    <name evidence="2" type="ORF">EM_092</name>
</gene>
<feature type="compositionally biased region" description="Polar residues" evidence="1">
    <location>
        <begin position="1"/>
        <end position="10"/>
    </location>
</feature>
<evidence type="ECO:0000313" key="3">
    <source>
        <dbReference type="Proteomes" id="UP000831536"/>
    </source>
</evidence>
<name>A0AAE9HLV8_9CAUD</name>